<dbReference type="GO" id="GO:0009982">
    <property type="term" value="F:pseudouridine synthase activity"/>
    <property type="evidence" value="ECO:0007669"/>
    <property type="project" value="InterPro"/>
</dbReference>
<proteinExistence type="inferred from homology"/>
<comment type="catalytic activity">
    <reaction evidence="1 6">
        <text>a uridine in RNA = a pseudouridine in RNA</text>
        <dbReference type="Rhea" id="RHEA:48348"/>
        <dbReference type="Rhea" id="RHEA-COMP:12068"/>
        <dbReference type="Rhea" id="RHEA-COMP:12069"/>
        <dbReference type="ChEBI" id="CHEBI:65314"/>
        <dbReference type="ChEBI" id="CHEBI:65315"/>
    </reaction>
</comment>
<dbReference type="PROSITE" id="PS50889">
    <property type="entry name" value="S4"/>
    <property type="match status" value="1"/>
</dbReference>
<evidence type="ECO:0000259" key="7">
    <source>
        <dbReference type="Pfam" id="PF00849"/>
    </source>
</evidence>
<feature type="domain" description="Pseudouridine synthase RsuA/RluA-like" evidence="7">
    <location>
        <begin position="93"/>
        <end position="244"/>
    </location>
</feature>
<dbReference type="Proteomes" id="UP000010716">
    <property type="component" value="Unassembled WGS sequence"/>
</dbReference>
<protein>
    <recommendedName>
        <fullName evidence="6">Pseudouridine synthase</fullName>
        <ecNumber evidence="6">5.4.99.-</ecNumber>
    </recommendedName>
</protein>
<evidence type="ECO:0000313" key="10">
    <source>
        <dbReference type="Proteomes" id="UP000010716"/>
    </source>
</evidence>
<keyword evidence="3 6" id="KW-0413">Isomerase</keyword>
<dbReference type="PANTHER" id="PTHR21600">
    <property type="entry name" value="MITOCHONDRIAL RNA PSEUDOURIDINE SYNTHASE"/>
    <property type="match status" value="1"/>
</dbReference>
<keyword evidence="5" id="KW-0694">RNA-binding</keyword>
<dbReference type="Pfam" id="PF00849">
    <property type="entry name" value="PseudoU_synth_2"/>
    <property type="match status" value="1"/>
</dbReference>
<dbReference type="InterPro" id="IPR050188">
    <property type="entry name" value="RluA_PseudoU_synthase"/>
</dbReference>
<dbReference type="eggNOG" id="COG0564">
    <property type="taxonomic scope" value="Bacteria"/>
</dbReference>
<dbReference type="NCBIfam" id="TIGR00005">
    <property type="entry name" value="rluA_subfam"/>
    <property type="match status" value="1"/>
</dbReference>
<evidence type="ECO:0000256" key="2">
    <source>
        <dbReference type="ARBA" id="ARBA00010876"/>
    </source>
</evidence>
<reference evidence="9" key="3">
    <citation type="submission" date="2021-08" db="EMBL/GenBank/DDBJ databases">
        <authorList>
            <person name="de Jong S."/>
            <person name="van den Broek M."/>
            <person name="Merkel A."/>
            <person name="de la Torre Cortes P."/>
            <person name="Kalamorz F."/>
            <person name="Cook G."/>
            <person name="van Loosdrecht M."/>
            <person name="McMillan D."/>
        </authorList>
    </citation>
    <scope>NUCLEOTIDE SEQUENCE</scope>
    <source>
        <strain evidence="9">TA2.A1</strain>
    </source>
</reference>
<evidence type="ECO:0000256" key="5">
    <source>
        <dbReference type="PROSITE-ProRule" id="PRU00182"/>
    </source>
</evidence>
<comment type="similarity">
    <text evidence="2 6">Belongs to the pseudouridine synthase RluA family.</text>
</comment>
<dbReference type="GO" id="GO:0140098">
    <property type="term" value="F:catalytic activity, acting on RNA"/>
    <property type="evidence" value="ECO:0007669"/>
    <property type="project" value="UniProtKB-ARBA"/>
</dbReference>
<accession>F5L506</accession>
<evidence type="ECO:0000256" key="6">
    <source>
        <dbReference type="RuleBase" id="RU362028"/>
    </source>
</evidence>
<reference evidence="9 11" key="2">
    <citation type="journal article" date="2020" name="Extremophiles">
        <title>Genomic analysis of Caldalkalibacillus thermarum TA2.A1 reveals aerobic alkaliphilic metabolism and evolutionary hallmarks linking alkaliphilic bacteria and plant life.</title>
        <authorList>
            <person name="de Jong S.I."/>
            <person name="van den Broek M.A."/>
            <person name="Merkel A.Y."/>
            <person name="de la Torre Cortes P."/>
            <person name="Kalamorz F."/>
            <person name="Cook G.M."/>
            <person name="van Loosdrecht M.C.M."/>
            <person name="McMillan D.G.G."/>
        </authorList>
    </citation>
    <scope>NUCLEOTIDE SEQUENCE [LARGE SCALE GENOMIC DNA]</scope>
    <source>
        <strain evidence="9 11">TA2.A1</strain>
    </source>
</reference>
<dbReference type="SUPFAM" id="SSF55120">
    <property type="entry name" value="Pseudouridine synthase"/>
    <property type="match status" value="1"/>
</dbReference>
<dbReference type="AlphaFoldDB" id="F5L506"/>
<reference evidence="8 10" key="1">
    <citation type="journal article" date="2011" name="J. Bacteriol.">
        <title>Draft genome sequence of the thermoalkaliphilic Caldalkalibacillus thermarum strain TA2.A1.</title>
        <authorList>
            <person name="Kalamorz F."/>
            <person name="Keis S."/>
            <person name="McMillan D.G."/>
            <person name="Olsson K."/>
            <person name="Stanton J.A."/>
            <person name="Stockwell P."/>
            <person name="Black M.A."/>
            <person name="Klingeman D.M."/>
            <person name="Land M.L."/>
            <person name="Han C.S."/>
            <person name="Martin S.L."/>
            <person name="Becher S.A."/>
            <person name="Peddie C.J."/>
            <person name="Morgan H.W."/>
            <person name="Matthies D."/>
            <person name="Preiss L."/>
            <person name="Meier T."/>
            <person name="Brown S.D."/>
            <person name="Cook G.M."/>
        </authorList>
    </citation>
    <scope>NUCLEOTIDE SEQUENCE [LARGE SCALE GENOMIC DNA]</scope>
    <source>
        <strain evidence="8 10">TA2.A1</strain>
    </source>
</reference>
<dbReference type="Proteomes" id="UP000825179">
    <property type="component" value="Chromosome"/>
</dbReference>
<gene>
    <name evidence="8" type="ORF">CathTA2_0869</name>
    <name evidence="9" type="ORF">HUR95_07845</name>
</gene>
<dbReference type="EC" id="5.4.99.-" evidence="6"/>
<dbReference type="KEGG" id="cthu:HUR95_07845"/>
<dbReference type="InterPro" id="IPR006225">
    <property type="entry name" value="PsdUridine_synth_RluC/D"/>
</dbReference>
<dbReference type="InterPro" id="IPR036986">
    <property type="entry name" value="S4_RNA-bd_sf"/>
</dbReference>
<organism evidence="8 10">
    <name type="scientific">Caldalkalibacillus thermarum (strain TA2.A1)</name>
    <dbReference type="NCBI Taxonomy" id="986075"/>
    <lineage>
        <taxon>Bacteria</taxon>
        <taxon>Bacillati</taxon>
        <taxon>Bacillota</taxon>
        <taxon>Bacilli</taxon>
        <taxon>Bacillales</taxon>
        <taxon>Bacillaceae</taxon>
        <taxon>Caldalkalibacillus</taxon>
    </lineage>
</organism>
<dbReference type="InterPro" id="IPR020103">
    <property type="entry name" value="PsdUridine_synth_cat_dom_sf"/>
</dbReference>
<dbReference type="InterPro" id="IPR006145">
    <property type="entry name" value="PsdUridine_synth_RsuA/RluA"/>
</dbReference>
<evidence type="ECO:0000256" key="4">
    <source>
        <dbReference type="PIRSR" id="PIRSR606225-1"/>
    </source>
</evidence>
<name>F5L506_CALTT</name>
<dbReference type="PANTHER" id="PTHR21600:SF35">
    <property type="entry name" value="PSEUDOURIDINE SYNTHASE"/>
    <property type="match status" value="1"/>
</dbReference>
<feature type="active site" evidence="4">
    <location>
        <position position="140"/>
    </location>
</feature>
<evidence type="ECO:0000256" key="3">
    <source>
        <dbReference type="ARBA" id="ARBA00023235"/>
    </source>
</evidence>
<evidence type="ECO:0000313" key="11">
    <source>
        <dbReference type="Proteomes" id="UP000825179"/>
    </source>
</evidence>
<comment type="function">
    <text evidence="6">Responsible for synthesis of pseudouridine from uracil.</text>
</comment>
<dbReference type="CDD" id="cd00165">
    <property type="entry name" value="S4"/>
    <property type="match status" value="1"/>
</dbReference>
<evidence type="ECO:0000256" key="1">
    <source>
        <dbReference type="ARBA" id="ARBA00000073"/>
    </source>
</evidence>
<keyword evidence="11" id="KW-1185">Reference proteome</keyword>
<dbReference type="GO" id="GO:0003723">
    <property type="term" value="F:RNA binding"/>
    <property type="evidence" value="ECO:0007669"/>
    <property type="project" value="UniProtKB-KW"/>
</dbReference>
<dbReference type="Gene3D" id="3.30.2350.10">
    <property type="entry name" value="Pseudouridine synthase"/>
    <property type="match status" value="1"/>
</dbReference>
<dbReference type="EMBL" id="CP082237">
    <property type="protein sequence ID" value="QZT35118.1"/>
    <property type="molecule type" value="Genomic_DNA"/>
</dbReference>
<dbReference type="CDD" id="cd02869">
    <property type="entry name" value="PseudoU_synth_RluA_like"/>
    <property type="match status" value="1"/>
</dbReference>
<dbReference type="OrthoDB" id="9807829at2"/>
<dbReference type="GO" id="GO:0000455">
    <property type="term" value="P:enzyme-directed rRNA pseudouridine synthesis"/>
    <property type="evidence" value="ECO:0007669"/>
    <property type="project" value="TreeGrafter"/>
</dbReference>
<sequence length="299" mass="33923">MTPTERAYTLTLTVQEGQEGRLAAFLREQHHFSRRLLNKLKREGTVQVNGQTAFFHTQLKTGDKVAVCFPVEKPNPELKPQPMVLDIIHEDQDVLVVNKPAGLTVHPTMTEQEGTLANGVIHHWQKRGTCASFHPVSRLDKHTSGLILIAKHSFVHQQLDVSRQHHGLTRRYYAWVHGVVEKDNGEIVAPIGLEEGSIIKRRVRADGQPARTRFRVIRRYADYTWLELTLDTGRTHQIRIHCQHMGHPLLGDDLYGGSRHLIQRQALHACALAFVHPRHKKVCSFSAPLPEDLKRLAAG</sequence>
<dbReference type="SUPFAM" id="SSF55174">
    <property type="entry name" value="Alpha-L RNA-binding motif"/>
    <property type="match status" value="1"/>
</dbReference>
<dbReference type="Gene3D" id="3.10.290.10">
    <property type="entry name" value="RNA-binding S4 domain"/>
    <property type="match status" value="1"/>
</dbReference>
<evidence type="ECO:0000313" key="9">
    <source>
        <dbReference type="EMBL" id="QZT35118.1"/>
    </source>
</evidence>
<dbReference type="RefSeq" id="WP_007503450.1">
    <property type="nucleotide sequence ID" value="NZ_AFCE01000096.1"/>
</dbReference>
<dbReference type="EMBL" id="AFCE01000096">
    <property type="protein sequence ID" value="EGL83582.1"/>
    <property type="molecule type" value="Genomic_DNA"/>
</dbReference>
<evidence type="ECO:0000313" key="8">
    <source>
        <dbReference type="EMBL" id="EGL83582.1"/>
    </source>
</evidence>